<dbReference type="RefSeq" id="WP_284338984.1">
    <property type="nucleotide sequence ID" value="NZ_BSNS01000004.1"/>
</dbReference>
<gene>
    <name evidence="2" type="ORF">GCM10010862_07950</name>
</gene>
<evidence type="ECO:0000313" key="2">
    <source>
        <dbReference type="EMBL" id="GLQ53536.1"/>
    </source>
</evidence>
<evidence type="ECO:0000256" key="1">
    <source>
        <dbReference type="SAM" id="Phobius"/>
    </source>
</evidence>
<evidence type="ECO:0008006" key="4">
    <source>
        <dbReference type="Google" id="ProtNLM"/>
    </source>
</evidence>
<protein>
    <recommendedName>
        <fullName evidence="4">Mll4938 protein</fullName>
    </recommendedName>
</protein>
<name>A0ABQ5W1D6_9HYPH</name>
<reference evidence="3" key="1">
    <citation type="journal article" date="2019" name="Int. J. Syst. Evol. Microbiol.">
        <title>The Global Catalogue of Microorganisms (GCM) 10K type strain sequencing project: providing services to taxonomists for standard genome sequencing and annotation.</title>
        <authorList>
            <consortium name="The Broad Institute Genomics Platform"/>
            <consortium name="The Broad Institute Genome Sequencing Center for Infectious Disease"/>
            <person name="Wu L."/>
            <person name="Ma J."/>
        </authorList>
    </citation>
    <scope>NUCLEOTIDE SEQUENCE [LARGE SCALE GENOMIC DNA]</scope>
    <source>
        <strain evidence="3">NBRC 112416</strain>
    </source>
</reference>
<organism evidence="2 3">
    <name type="scientific">Devosia nitrariae</name>
    <dbReference type="NCBI Taxonomy" id="2071872"/>
    <lineage>
        <taxon>Bacteria</taxon>
        <taxon>Pseudomonadati</taxon>
        <taxon>Pseudomonadota</taxon>
        <taxon>Alphaproteobacteria</taxon>
        <taxon>Hyphomicrobiales</taxon>
        <taxon>Devosiaceae</taxon>
        <taxon>Devosia</taxon>
    </lineage>
</organism>
<dbReference type="EMBL" id="BSNS01000004">
    <property type="protein sequence ID" value="GLQ53536.1"/>
    <property type="molecule type" value="Genomic_DNA"/>
</dbReference>
<dbReference type="Proteomes" id="UP001156691">
    <property type="component" value="Unassembled WGS sequence"/>
</dbReference>
<keyword evidence="1" id="KW-0812">Transmembrane</keyword>
<feature type="transmembrane region" description="Helical" evidence="1">
    <location>
        <begin position="12"/>
        <end position="33"/>
    </location>
</feature>
<feature type="transmembrane region" description="Helical" evidence="1">
    <location>
        <begin position="174"/>
        <end position="193"/>
    </location>
</feature>
<feature type="transmembrane region" description="Helical" evidence="1">
    <location>
        <begin position="148"/>
        <end position="167"/>
    </location>
</feature>
<sequence length="196" mass="22822">MEPPPLADQLFPHIRIVMGMVVGLGITRILMGAASLIQHPNRARVSLIHLLWAVSILVELIFFWWWQFELFAIHDWNFGLFLFVVGYAVVLFLLAALLFPDSLAEYEGYEDFFLKRRRWFFALFGATFVFDLIDTLTKGEEHFARFGLEYYVQTPIGVGFSVAAIWNGDRRFHLALVIVHLLYQASWIVRLFYTLT</sequence>
<feature type="transmembrane region" description="Helical" evidence="1">
    <location>
        <begin position="45"/>
        <end position="66"/>
    </location>
</feature>
<keyword evidence="3" id="KW-1185">Reference proteome</keyword>
<evidence type="ECO:0000313" key="3">
    <source>
        <dbReference type="Proteomes" id="UP001156691"/>
    </source>
</evidence>
<feature type="transmembrane region" description="Helical" evidence="1">
    <location>
        <begin position="78"/>
        <end position="99"/>
    </location>
</feature>
<feature type="transmembrane region" description="Helical" evidence="1">
    <location>
        <begin position="119"/>
        <end position="136"/>
    </location>
</feature>
<keyword evidence="1" id="KW-1133">Transmembrane helix</keyword>
<keyword evidence="1" id="KW-0472">Membrane</keyword>
<proteinExistence type="predicted"/>
<comment type="caution">
    <text evidence="2">The sequence shown here is derived from an EMBL/GenBank/DDBJ whole genome shotgun (WGS) entry which is preliminary data.</text>
</comment>
<accession>A0ABQ5W1D6</accession>